<comment type="caution">
    <text evidence="2">The sequence shown here is derived from an EMBL/GenBank/DDBJ whole genome shotgun (WGS) entry which is preliminary data.</text>
</comment>
<dbReference type="SUPFAM" id="SSF55909">
    <property type="entry name" value="Pentein"/>
    <property type="match status" value="1"/>
</dbReference>
<dbReference type="EMBL" id="JAUYZK010000007">
    <property type="protein sequence ID" value="MDP2539218.1"/>
    <property type="molecule type" value="Genomic_DNA"/>
</dbReference>
<dbReference type="PANTHER" id="PTHR43224:SF1">
    <property type="entry name" value="AMIDINOTRANSFERASE"/>
    <property type="match status" value="1"/>
</dbReference>
<name>A0AA90Q312_9HELI</name>
<accession>A0AA90Q312</accession>
<protein>
    <submittedName>
        <fullName evidence="2">Arginine deiminase-related protein</fullName>
    </submittedName>
</protein>
<reference evidence="1 3" key="3">
    <citation type="journal article" date="2024" name="Syst. Appl. Microbiol.">
        <title>Helicobacter cappadocius sp. nov., from lizards: The first psychrotrophic Helicobacter species.</title>
        <authorList>
            <person name="Aydin F."/>
            <person name="Tarhane S."/>
            <person name="Karakaya E."/>
            <person name="Abay S."/>
            <person name="Kayman T."/>
            <person name="Guran O."/>
            <person name="Bozkurt E."/>
            <person name="Uzum N."/>
            <person name="Avci A."/>
            <person name="Olgun K."/>
            <person name="Jablonski D."/>
            <person name="Guran C."/>
            <person name="Burcin Saticioglu I."/>
        </authorList>
    </citation>
    <scope>NUCLEOTIDE SEQUENCE [LARGE SCALE GENOMIC DNA]</scope>
    <source>
        <strain evidence="1">Faydin-H75</strain>
        <strain evidence="3">faydin-H76</strain>
    </source>
</reference>
<keyword evidence="4" id="KW-1185">Reference proteome</keyword>
<dbReference type="Proteomes" id="UP001177258">
    <property type="component" value="Unassembled WGS sequence"/>
</dbReference>
<dbReference type="Pfam" id="PF19420">
    <property type="entry name" value="DDAH_eukar"/>
    <property type="match status" value="1"/>
</dbReference>
<evidence type="ECO:0000313" key="1">
    <source>
        <dbReference type="EMBL" id="MDO7253352.1"/>
    </source>
</evidence>
<dbReference type="PIRSF" id="PIRSF028188">
    <property type="entry name" value="Amdntrnsf_FN0238"/>
    <property type="match status" value="1"/>
</dbReference>
<dbReference type="AlphaFoldDB" id="A0AA90Q312"/>
<dbReference type="Proteomes" id="UP001240777">
    <property type="component" value="Unassembled WGS sequence"/>
</dbReference>
<gene>
    <name evidence="1" type="ORF">Q5I04_05435</name>
    <name evidence="2" type="ORF">Q5I06_05465</name>
</gene>
<evidence type="ECO:0000313" key="4">
    <source>
        <dbReference type="Proteomes" id="UP001240777"/>
    </source>
</evidence>
<dbReference type="RefSeq" id="WP_305517199.1">
    <property type="nucleotide sequence ID" value="NZ_JAUPEV010000007.1"/>
</dbReference>
<dbReference type="PANTHER" id="PTHR43224">
    <property type="entry name" value="AMIDINOTRANSFERASE"/>
    <property type="match status" value="1"/>
</dbReference>
<organism evidence="2 3">
    <name type="scientific">Helicobacter cappadocius</name>
    <dbReference type="NCBI Taxonomy" id="3063998"/>
    <lineage>
        <taxon>Bacteria</taxon>
        <taxon>Pseudomonadati</taxon>
        <taxon>Campylobacterota</taxon>
        <taxon>Epsilonproteobacteria</taxon>
        <taxon>Campylobacterales</taxon>
        <taxon>Helicobacteraceae</taxon>
        <taxon>Helicobacter</taxon>
    </lineage>
</organism>
<reference evidence="2 4" key="1">
    <citation type="submission" date="2023-07" db="EMBL/GenBank/DDBJ databases">
        <title>Unpublished Manusciprt.</title>
        <authorList>
            <person name="Aydin F."/>
            <person name="Tarhane S."/>
            <person name="Saticioglu I.B."/>
            <person name="Karakaya E."/>
            <person name="Abay S."/>
            <person name="Guran O."/>
            <person name="Bozkurt E."/>
            <person name="Uzum N."/>
            <person name="Olgun K."/>
            <person name="Jablonski D."/>
        </authorList>
    </citation>
    <scope>NUCLEOTIDE SEQUENCE</scope>
    <source>
        <strain evidence="4">faydin-H75</strain>
        <strain evidence="2">Faydin-H76</strain>
    </source>
</reference>
<reference evidence="1" key="2">
    <citation type="submission" date="2023-07" db="EMBL/GenBank/DDBJ databases">
        <authorList>
            <person name="Aydin F."/>
            <person name="Tarhane S."/>
            <person name="Saticioglu I.B."/>
            <person name="Karakaya E."/>
            <person name="Abay S."/>
            <person name="Guran O."/>
            <person name="Bozkurt E."/>
            <person name="Uzum N."/>
            <person name="Olgun K."/>
            <person name="Jablonski D."/>
        </authorList>
    </citation>
    <scope>NUCLEOTIDE SEQUENCE</scope>
    <source>
        <strain evidence="1">Faydin-H75</strain>
    </source>
</reference>
<evidence type="ECO:0000313" key="2">
    <source>
        <dbReference type="EMBL" id="MDP2539218.1"/>
    </source>
</evidence>
<dbReference type="NCBIfam" id="NF046062">
    <property type="entry name" value="citrull_CtlX"/>
    <property type="match status" value="1"/>
</dbReference>
<dbReference type="Gene3D" id="3.75.10.10">
    <property type="entry name" value="L-arginine/glycine Amidinotransferase, Chain A"/>
    <property type="match status" value="1"/>
</dbReference>
<dbReference type="EMBL" id="JAUPEV010000007">
    <property type="protein sequence ID" value="MDO7253352.1"/>
    <property type="molecule type" value="Genomic_DNA"/>
</dbReference>
<evidence type="ECO:0000313" key="3">
    <source>
        <dbReference type="Proteomes" id="UP001177258"/>
    </source>
</evidence>
<sequence length="311" mass="36129">MKQVTNKIIMTRPNAFHFNPQTAVNNYFQKQNTHEQNDEIQAKALMEFDSATSVLEKAGIEICYFEDTQIPHTPDSIFPNNWFVSIDKNNLCLCSMFAENRRNERKKFLSKLFEYNHQVKLDILDLSLYEKDNKFLEGTGAMVLDRIHKVAFASLSPRCDKELLYIFCEHYGYKPVAFTSYQNFNLKRLPIYHTNVMMAICSDFAVVCFESIDNVKEREFVIRALENCNKEVIALSENQIYNFAGNIIELENKFGEKFVVMSNNAYHCLEDSQIEKISEYAQIISMDISNIEQYGGGSIRCMIAELFNQSF</sequence>
<proteinExistence type="predicted"/>
<dbReference type="InterPro" id="IPR014541">
    <property type="entry name" value="Amdntrnsf_FN0238"/>
</dbReference>